<evidence type="ECO:0000256" key="2">
    <source>
        <dbReference type="ARBA" id="ARBA00022679"/>
    </source>
</evidence>
<accession>A0A385SWI1</accession>
<evidence type="ECO:0000256" key="3">
    <source>
        <dbReference type="ARBA" id="ARBA00022777"/>
    </source>
</evidence>
<protein>
    <submittedName>
        <fullName evidence="5">Type II toxin-antitoxin system HipA family toxin</fullName>
    </submittedName>
</protein>
<dbReference type="AlphaFoldDB" id="A0A385SWI1"/>
<dbReference type="Gene3D" id="1.10.1070.20">
    <property type="match status" value="1"/>
</dbReference>
<dbReference type="KEGG" id="chk:D4L85_31965"/>
<evidence type="ECO:0000259" key="4">
    <source>
        <dbReference type="Pfam" id="PF07804"/>
    </source>
</evidence>
<keyword evidence="3" id="KW-0418">Kinase</keyword>
<dbReference type="GO" id="GO:0005829">
    <property type="term" value="C:cytosol"/>
    <property type="evidence" value="ECO:0007669"/>
    <property type="project" value="TreeGrafter"/>
</dbReference>
<evidence type="ECO:0000313" key="6">
    <source>
        <dbReference type="Proteomes" id="UP000266183"/>
    </source>
</evidence>
<evidence type="ECO:0000313" key="5">
    <source>
        <dbReference type="EMBL" id="AYB34916.1"/>
    </source>
</evidence>
<dbReference type="InterPro" id="IPR012893">
    <property type="entry name" value="HipA-like_C"/>
</dbReference>
<dbReference type="Pfam" id="PF07804">
    <property type="entry name" value="HipA_C"/>
    <property type="match status" value="1"/>
</dbReference>
<dbReference type="OrthoDB" id="9805913at2"/>
<dbReference type="PANTHER" id="PTHR37419">
    <property type="entry name" value="SERINE/THREONINE-PROTEIN KINASE TOXIN HIPA"/>
    <property type="match status" value="1"/>
</dbReference>
<keyword evidence="2" id="KW-0808">Transferase</keyword>
<comment type="similarity">
    <text evidence="1">Belongs to the HipA Ser/Thr kinase family.</text>
</comment>
<dbReference type="Proteomes" id="UP000266183">
    <property type="component" value="Chromosome"/>
</dbReference>
<keyword evidence="6" id="KW-1185">Reference proteome</keyword>
<gene>
    <name evidence="5" type="ORF">D4L85_31965</name>
</gene>
<dbReference type="GO" id="GO:0004674">
    <property type="term" value="F:protein serine/threonine kinase activity"/>
    <property type="evidence" value="ECO:0007669"/>
    <property type="project" value="TreeGrafter"/>
</dbReference>
<dbReference type="InterPro" id="IPR052028">
    <property type="entry name" value="HipA_Ser/Thr_kinase"/>
</dbReference>
<dbReference type="EMBL" id="CP032382">
    <property type="protein sequence ID" value="AYB34916.1"/>
    <property type="molecule type" value="Genomic_DNA"/>
</dbReference>
<organism evidence="5 6">
    <name type="scientific">Chryseolinea soli</name>
    <dbReference type="NCBI Taxonomy" id="2321403"/>
    <lineage>
        <taxon>Bacteria</taxon>
        <taxon>Pseudomonadati</taxon>
        <taxon>Bacteroidota</taxon>
        <taxon>Cytophagia</taxon>
        <taxon>Cytophagales</taxon>
        <taxon>Fulvivirgaceae</taxon>
        <taxon>Chryseolinea</taxon>
    </lineage>
</organism>
<name>A0A385SWI1_9BACT</name>
<sequence>MICAGCLKQVEETGYCKKCLKELFSGKKVSDILPFNSPYNEESELFRDNTKKISISGVQVKYSMRLENDQLVLTDKGGQYILKPIPTGQFPLLDQAPANEHLTMQLAKQVFGISVPPNGIIHFSDHSPAYLVKRFDVREDGTKYQQEDFAQLAQMTAETRGKDYKYDLSYEEIGLLIRKYIPMYAVEVEKFFRLVLFNYIFSNGDAHAKNFSVIRTDQGDYVLTPAYDLLCTRFHAPGESDTALMLLKDRFTTAFDDHGFYTHFDFLEFGKVLGIKESRVIRIIDFFNGKESIVDSLIDASFLRDDVKDRYKQMYKDKLTRLQVKFTPPQQAVVH</sequence>
<dbReference type="PANTHER" id="PTHR37419:SF1">
    <property type="entry name" value="SERINE_THREONINE-PROTEIN KINASE TOXIN HIPA"/>
    <property type="match status" value="1"/>
</dbReference>
<reference evidence="6" key="1">
    <citation type="submission" date="2018-09" db="EMBL/GenBank/DDBJ databases">
        <title>Chryseolinea sp. KIS68-18 isolated from soil.</title>
        <authorList>
            <person name="Weon H.-Y."/>
            <person name="Kwon S.-W."/>
            <person name="Lee S.A."/>
        </authorList>
    </citation>
    <scope>NUCLEOTIDE SEQUENCE [LARGE SCALE GENOMIC DNA]</scope>
    <source>
        <strain evidence="6">KIS68-18</strain>
    </source>
</reference>
<proteinExistence type="inferred from homology"/>
<feature type="domain" description="HipA-like C-terminal" evidence="4">
    <location>
        <begin position="53"/>
        <end position="285"/>
    </location>
</feature>
<evidence type="ECO:0000256" key="1">
    <source>
        <dbReference type="ARBA" id="ARBA00010164"/>
    </source>
</evidence>